<dbReference type="InterPro" id="IPR050555">
    <property type="entry name" value="Bact_Solute-Bind_Prot2"/>
</dbReference>
<dbReference type="RefSeq" id="WP_100082978.1">
    <property type="nucleotide sequence ID" value="NZ_NQVN01000026.1"/>
</dbReference>
<dbReference type="OrthoDB" id="9804917at2"/>
<dbReference type="InterPro" id="IPR028082">
    <property type="entry name" value="Peripla_BP_I"/>
</dbReference>
<dbReference type="Proteomes" id="UP000231070">
    <property type="component" value="Unassembled WGS sequence"/>
</dbReference>
<name>A0A2G9WPU5_9HYPH</name>
<feature type="chain" id="PRO_5013870152" evidence="3">
    <location>
        <begin position="25"/>
        <end position="321"/>
    </location>
</feature>
<keyword evidence="3" id="KW-0732">Signal</keyword>
<accession>A0A2G9WPU5</accession>
<comment type="caution">
    <text evidence="5">The sequence shown here is derived from an EMBL/GenBank/DDBJ whole genome shotgun (WGS) entry which is preliminary data.</text>
</comment>
<dbReference type="GO" id="GO:0042597">
    <property type="term" value="C:periplasmic space"/>
    <property type="evidence" value="ECO:0007669"/>
    <property type="project" value="UniProtKB-SubCell"/>
</dbReference>
<keyword evidence="6" id="KW-1185">Reference proteome</keyword>
<dbReference type="PANTHER" id="PTHR30036:SF7">
    <property type="entry name" value="ABC TRANSPORTER PERIPLASMIC-BINDING PROTEIN YPHF"/>
    <property type="match status" value="1"/>
</dbReference>
<protein>
    <submittedName>
        <fullName evidence="5">ABC transporter substrate-binding protein</fullName>
    </submittedName>
</protein>
<evidence type="ECO:0000313" key="6">
    <source>
        <dbReference type="Proteomes" id="UP000231070"/>
    </source>
</evidence>
<organism evidence="5 6">
    <name type="scientific">Pleomorphomonas carboxyditropha</name>
    <dbReference type="NCBI Taxonomy" id="2023338"/>
    <lineage>
        <taxon>Bacteria</taxon>
        <taxon>Pseudomonadati</taxon>
        <taxon>Pseudomonadota</taxon>
        <taxon>Alphaproteobacteria</taxon>
        <taxon>Hyphomicrobiales</taxon>
        <taxon>Pleomorphomonadaceae</taxon>
        <taxon>Pleomorphomonas</taxon>
    </lineage>
</organism>
<feature type="domain" description="Periplasmic binding protein" evidence="4">
    <location>
        <begin position="45"/>
        <end position="302"/>
    </location>
</feature>
<reference evidence="5 6" key="1">
    <citation type="submission" date="2017-08" db="EMBL/GenBank/DDBJ databases">
        <title>Pleomorphomonas carboxidotrophicus sp. nov., a new mesophilic hydrogenogenic carboxidotroph.</title>
        <authorList>
            <person name="Esquivel-Elizondo S."/>
            <person name="Krajmalnik-Brown R."/>
            <person name="Maldonado J."/>
        </authorList>
    </citation>
    <scope>NUCLEOTIDE SEQUENCE [LARGE SCALE GENOMIC DNA]</scope>
    <source>
        <strain evidence="5 6">SVCO-16</strain>
    </source>
</reference>
<comment type="similarity">
    <text evidence="2">Belongs to the bacterial solute-binding protein 2 family.</text>
</comment>
<gene>
    <name evidence="5" type="ORF">CJ014_23635</name>
</gene>
<dbReference type="InterPro" id="IPR025997">
    <property type="entry name" value="SBP_2_dom"/>
</dbReference>
<evidence type="ECO:0000256" key="3">
    <source>
        <dbReference type="SAM" id="SignalP"/>
    </source>
</evidence>
<dbReference type="CDD" id="cd19969">
    <property type="entry name" value="PBP1_ABC_sugar_binding-like"/>
    <property type="match status" value="1"/>
</dbReference>
<dbReference type="AlphaFoldDB" id="A0A2G9WPU5"/>
<dbReference type="PANTHER" id="PTHR30036">
    <property type="entry name" value="D-XYLOSE-BINDING PERIPLASMIC PROTEIN"/>
    <property type="match status" value="1"/>
</dbReference>
<comment type="subcellular location">
    <subcellularLocation>
        <location evidence="1">Periplasm</location>
    </subcellularLocation>
</comment>
<evidence type="ECO:0000256" key="1">
    <source>
        <dbReference type="ARBA" id="ARBA00004418"/>
    </source>
</evidence>
<proteinExistence type="inferred from homology"/>
<dbReference type="EMBL" id="NQVN01000026">
    <property type="protein sequence ID" value="PIO96737.1"/>
    <property type="molecule type" value="Genomic_DNA"/>
</dbReference>
<dbReference type="GO" id="GO:0030246">
    <property type="term" value="F:carbohydrate binding"/>
    <property type="evidence" value="ECO:0007669"/>
    <property type="project" value="TreeGrafter"/>
</dbReference>
<dbReference type="Pfam" id="PF13407">
    <property type="entry name" value="Peripla_BP_4"/>
    <property type="match status" value="1"/>
</dbReference>
<dbReference type="Gene3D" id="3.40.50.2300">
    <property type="match status" value="2"/>
</dbReference>
<dbReference type="SUPFAM" id="SSF53822">
    <property type="entry name" value="Periplasmic binding protein-like I"/>
    <property type="match status" value="1"/>
</dbReference>
<evidence type="ECO:0000313" key="5">
    <source>
        <dbReference type="EMBL" id="PIO96737.1"/>
    </source>
</evidence>
<evidence type="ECO:0000259" key="4">
    <source>
        <dbReference type="Pfam" id="PF13407"/>
    </source>
</evidence>
<evidence type="ECO:0000256" key="2">
    <source>
        <dbReference type="ARBA" id="ARBA00007639"/>
    </source>
</evidence>
<sequence length="321" mass="34436">MYGKLLLQAALGASLCVLASAAYAEGDYDQGNLIKPIDKTLEIVFIPKVIHPWYDVVEQGAKASVAEFEKLGVKVNVRFDAPPTADINEHIKKIENNSAVHPDGLAVACLDPATDTQAINDAINAGIKVATFDTDCPDSKRIMYVGHNRDEQDGYDLGKFLAERVGGKGKVGILSGSLSAPNHKARVEGFKKAIAEYPDMSVAFDRPDNDNLQAAIDLTENALQSNPDLVGMFGSNASAPVGAARAVETAGLVGKVHIVGMDDLPEAIDFVKKGVIDGQKAQRQWEIGYWTVKYFVAMAEGHTFPKEHATGSQLITADSLK</sequence>
<feature type="signal peptide" evidence="3">
    <location>
        <begin position="1"/>
        <end position="24"/>
    </location>
</feature>